<dbReference type="EnsemblPlants" id="AVESA.00010b.r2.2DG0327750.1">
    <property type="protein sequence ID" value="AVESA.00010b.r2.2DG0327750.1.CDS"/>
    <property type="gene ID" value="AVESA.00010b.r2.2DG0327750"/>
</dbReference>
<sequence length="739" mass="83507">MRGVSTFLDSSPLYLKKKKKKKKKKKSSGHRRRITQPRAPGPVPPQMPAESASRGDPLESMEGASSGEEETEDSPDGMAAVAAGDSAPYIGQRFLTHDAAYEFYGGFAKLCGFSIRRHRTEGKDGVGKGITRRYFVCHRAGNAPAKSFNDGAQQQRNRKSTRCGCQAYLRIGRDPGAGGPEWRVTGFSNHHNHQLLRQDEVRFLPAYHVISDLDRDRILLFAKSGISVQQMMRIMELEKCVEPGSLPFTEKDVRNLIHSFRRFDQEEQNVDLLKMCRNFKEKDPNFKFDFTRDANNRLESIAWSYASSIQSYEIFGDAVVFDTTHRLTALDMPLGIWIGMNNHGMPCFFGCTLLREENLQSFDWALQVFLNFMNRKSPQTILTDQNIYLKEAVEKELPSTKHALSIWLIAARFPSWFKAVLKEQYNDWENEFYRLYNMENTMDFDHGWSDMVDCYGLHGNRHIASLFASRNTWALPYLRGHFSAGLTASTGVSNSINDFIQRLLSAQRRLSYFIEEVALVVDCKDQAGEQQTMQQNLQNIILKTAAPVEGHAAAILTPYAFSKLQDELVVAAHYASFHLEGNAFLVRHHTKTEGGCIVTWNQKEELISCSCQMFESSGFLCRHALRVLTALNYFQIPDHYLPARWHRTLPAPSKSLNGTINHSGASKSVKTLQSIVSALVSEAAKSDERMEVATREVSVLLTRIRQQPVLVNFSGESVHSSMAAVTDHCISSENVKISK</sequence>
<reference evidence="1" key="1">
    <citation type="submission" date="2021-05" db="EMBL/GenBank/DDBJ databases">
        <authorList>
            <person name="Scholz U."/>
            <person name="Mascher M."/>
            <person name="Fiebig A."/>
        </authorList>
    </citation>
    <scope>NUCLEOTIDE SEQUENCE [LARGE SCALE GENOMIC DNA]</scope>
</reference>
<dbReference type="Proteomes" id="UP001732700">
    <property type="component" value="Chromosome 2D"/>
</dbReference>
<proteinExistence type="predicted"/>
<organism evidence="1 2">
    <name type="scientific">Avena sativa</name>
    <name type="common">Oat</name>
    <dbReference type="NCBI Taxonomy" id="4498"/>
    <lineage>
        <taxon>Eukaryota</taxon>
        <taxon>Viridiplantae</taxon>
        <taxon>Streptophyta</taxon>
        <taxon>Embryophyta</taxon>
        <taxon>Tracheophyta</taxon>
        <taxon>Spermatophyta</taxon>
        <taxon>Magnoliopsida</taxon>
        <taxon>Liliopsida</taxon>
        <taxon>Poales</taxon>
        <taxon>Poaceae</taxon>
        <taxon>BOP clade</taxon>
        <taxon>Pooideae</taxon>
        <taxon>Poodae</taxon>
        <taxon>Poeae</taxon>
        <taxon>Poeae Chloroplast Group 1 (Aveneae type)</taxon>
        <taxon>Aveninae</taxon>
        <taxon>Avena</taxon>
    </lineage>
</organism>
<keyword evidence="2" id="KW-1185">Reference proteome</keyword>
<reference evidence="1" key="2">
    <citation type="submission" date="2025-09" db="UniProtKB">
        <authorList>
            <consortium name="EnsemblPlants"/>
        </authorList>
    </citation>
    <scope>IDENTIFICATION</scope>
</reference>
<accession>A0ACD5UY09</accession>
<evidence type="ECO:0000313" key="2">
    <source>
        <dbReference type="Proteomes" id="UP001732700"/>
    </source>
</evidence>
<protein>
    <submittedName>
        <fullName evidence="1">Uncharacterized protein</fullName>
    </submittedName>
</protein>
<evidence type="ECO:0000313" key="1">
    <source>
        <dbReference type="EnsemblPlants" id="AVESA.00010b.r2.2DG0327750.1.CDS"/>
    </source>
</evidence>
<name>A0ACD5UY09_AVESA</name>